<evidence type="ECO:0000256" key="1">
    <source>
        <dbReference type="ARBA" id="ARBA00001033"/>
    </source>
</evidence>
<reference evidence="5 6" key="1">
    <citation type="submission" date="2023-07" db="EMBL/GenBank/DDBJ databases">
        <title>Sequencing the genomes of 1000 actinobacteria strains.</title>
        <authorList>
            <person name="Klenk H.-P."/>
        </authorList>
    </citation>
    <scope>NUCLEOTIDE SEQUENCE [LARGE SCALE GENOMIC DNA]</scope>
    <source>
        <strain evidence="5 6">DSM 44388</strain>
    </source>
</reference>
<dbReference type="SUPFAM" id="SSF56655">
    <property type="entry name" value="Carbohydrate phosphatase"/>
    <property type="match status" value="1"/>
</dbReference>
<evidence type="ECO:0000256" key="3">
    <source>
        <dbReference type="ARBA" id="ARBA00022723"/>
    </source>
</evidence>
<keyword evidence="6" id="KW-1185">Reference proteome</keyword>
<gene>
    <name evidence="5" type="ORF">J2S57_005684</name>
</gene>
<protein>
    <recommendedName>
        <fullName evidence="2">inositol-phosphate phosphatase</fullName>
        <ecNumber evidence="2">3.1.3.25</ecNumber>
    </recommendedName>
</protein>
<dbReference type="InterPro" id="IPR000760">
    <property type="entry name" value="Inositol_monophosphatase-like"/>
</dbReference>
<dbReference type="PROSITE" id="PS00630">
    <property type="entry name" value="IMP_2"/>
    <property type="match status" value="1"/>
</dbReference>
<keyword evidence="4" id="KW-0460">Magnesium</keyword>
<proteinExistence type="predicted"/>
<dbReference type="PANTHER" id="PTHR20854">
    <property type="entry name" value="INOSITOL MONOPHOSPHATASE"/>
    <property type="match status" value="1"/>
</dbReference>
<dbReference type="EC" id="3.1.3.25" evidence="2"/>
<comment type="catalytic activity">
    <reaction evidence="1">
        <text>a myo-inositol phosphate + H2O = myo-inositol + phosphate</text>
        <dbReference type="Rhea" id="RHEA:24056"/>
        <dbReference type="ChEBI" id="CHEBI:15377"/>
        <dbReference type="ChEBI" id="CHEBI:17268"/>
        <dbReference type="ChEBI" id="CHEBI:43474"/>
        <dbReference type="ChEBI" id="CHEBI:84139"/>
        <dbReference type="EC" id="3.1.3.25"/>
    </reaction>
</comment>
<dbReference type="InterPro" id="IPR020550">
    <property type="entry name" value="Inositol_monophosphatase_CS"/>
</dbReference>
<sequence>MTSPFCAWQPELTFAQDFADRAGARVRALVASGLDVATKADASPVTTADQQLNDAFIDEVSRRFPGDGVLGEEASLPGRTRDGVLDGVPEDGERVWVIDPIDGTQQLILGIPLFMISIALVVDGRPVVAVAHNPSTGDMYWASIGQGAFRGTPHGRSERLVVSSRSLGPDTTGAVTVNAGGSVPFEAGLNSDGLVQLQPGPVAAPHRFPWPSVFSGCKVAEGAWEADLYSGTAPWDVAAVALLVSEAGGTVTDRLGRPQRYSAPVNGCILSNGHVHEALVTAWSREYVPRA</sequence>
<dbReference type="EMBL" id="JAUSQZ010000001">
    <property type="protein sequence ID" value="MDP9829935.1"/>
    <property type="molecule type" value="Genomic_DNA"/>
</dbReference>
<dbReference type="Gene3D" id="3.40.190.80">
    <property type="match status" value="1"/>
</dbReference>
<evidence type="ECO:0000256" key="4">
    <source>
        <dbReference type="ARBA" id="ARBA00022842"/>
    </source>
</evidence>
<evidence type="ECO:0000313" key="6">
    <source>
        <dbReference type="Proteomes" id="UP001235712"/>
    </source>
</evidence>
<dbReference type="PANTHER" id="PTHR20854:SF4">
    <property type="entry name" value="INOSITOL-1-MONOPHOSPHATASE-RELATED"/>
    <property type="match status" value="1"/>
</dbReference>
<dbReference type="Pfam" id="PF00459">
    <property type="entry name" value="Inositol_P"/>
    <property type="match status" value="1"/>
</dbReference>
<dbReference type="Gene3D" id="3.30.540.10">
    <property type="entry name" value="Fructose-1,6-Bisphosphatase, subunit A, domain 1"/>
    <property type="match status" value="1"/>
</dbReference>
<dbReference type="RefSeq" id="WP_307248628.1">
    <property type="nucleotide sequence ID" value="NZ_JAUSQZ010000001.1"/>
</dbReference>
<evidence type="ECO:0000313" key="5">
    <source>
        <dbReference type="EMBL" id="MDP9829935.1"/>
    </source>
</evidence>
<comment type="caution">
    <text evidence="5">The sequence shown here is derived from an EMBL/GenBank/DDBJ whole genome shotgun (WGS) entry which is preliminary data.</text>
</comment>
<name>A0ABT9PCN6_9ACTN</name>
<dbReference type="PRINTS" id="PR00377">
    <property type="entry name" value="IMPHPHTASES"/>
</dbReference>
<evidence type="ECO:0000256" key="2">
    <source>
        <dbReference type="ARBA" id="ARBA00013106"/>
    </source>
</evidence>
<accession>A0ABT9PCN6</accession>
<organism evidence="5 6">
    <name type="scientific">Kineosporia succinea</name>
    <dbReference type="NCBI Taxonomy" id="84632"/>
    <lineage>
        <taxon>Bacteria</taxon>
        <taxon>Bacillati</taxon>
        <taxon>Actinomycetota</taxon>
        <taxon>Actinomycetes</taxon>
        <taxon>Kineosporiales</taxon>
        <taxon>Kineosporiaceae</taxon>
        <taxon>Kineosporia</taxon>
    </lineage>
</organism>
<dbReference type="Proteomes" id="UP001235712">
    <property type="component" value="Unassembled WGS sequence"/>
</dbReference>
<keyword evidence="3" id="KW-0479">Metal-binding</keyword>